<keyword evidence="2" id="KW-1185">Reference proteome</keyword>
<sequence>MVVDKEDREFSRDAVVCTTRLGMVSTRKRERENSRIRREYSLKAQVLTDCNLRAFLA</sequence>
<gene>
    <name evidence="1" type="ORF">M407DRAFT_243338</name>
</gene>
<evidence type="ECO:0000313" key="2">
    <source>
        <dbReference type="Proteomes" id="UP000054248"/>
    </source>
</evidence>
<reference evidence="2" key="2">
    <citation type="submission" date="2015-01" db="EMBL/GenBank/DDBJ databases">
        <title>Evolutionary Origins and Diversification of the Mycorrhizal Mutualists.</title>
        <authorList>
            <consortium name="DOE Joint Genome Institute"/>
            <consortium name="Mycorrhizal Genomics Consortium"/>
            <person name="Kohler A."/>
            <person name="Kuo A."/>
            <person name="Nagy L.G."/>
            <person name="Floudas D."/>
            <person name="Copeland A."/>
            <person name="Barry K.W."/>
            <person name="Cichocki N."/>
            <person name="Veneault-Fourrey C."/>
            <person name="LaButti K."/>
            <person name="Lindquist E.A."/>
            <person name="Lipzen A."/>
            <person name="Lundell T."/>
            <person name="Morin E."/>
            <person name="Murat C."/>
            <person name="Riley R."/>
            <person name="Ohm R."/>
            <person name="Sun H."/>
            <person name="Tunlid A."/>
            <person name="Henrissat B."/>
            <person name="Grigoriev I.V."/>
            <person name="Hibbett D.S."/>
            <person name="Martin F."/>
        </authorList>
    </citation>
    <scope>NUCLEOTIDE SEQUENCE [LARGE SCALE GENOMIC DNA]</scope>
    <source>
        <strain evidence="2">MUT 4182</strain>
    </source>
</reference>
<proteinExistence type="predicted"/>
<reference evidence="1 2" key="1">
    <citation type="submission" date="2014-04" db="EMBL/GenBank/DDBJ databases">
        <authorList>
            <consortium name="DOE Joint Genome Institute"/>
            <person name="Kuo A."/>
            <person name="Girlanda M."/>
            <person name="Perotto S."/>
            <person name="Kohler A."/>
            <person name="Nagy L.G."/>
            <person name="Floudas D."/>
            <person name="Copeland A."/>
            <person name="Barry K.W."/>
            <person name="Cichocki N."/>
            <person name="Veneault-Fourrey C."/>
            <person name="LaButti K."/>
            <person name="Lindquist E.A."/>
            <person name="Lipzen A."/>
            <person name="Lundell T."/>
            <person name="Morin E."/>
            <person name="Murat C."/>
            <person name="Sun H."/>
            <person name="Tunlid A."/>
            <person name="Henrissat B."/>
            <person name="Grigoriev I.V."/>
            <person name="Hibbett D.S."/>
            <person name="Martin F."/>
            <person name="Nordberg H.P."/>
            <person name="Cantor M.N."/>
            <person name="Hua S.X."/>
        </authorList>
    </citation>
    <scope>NUCLEOTIDE SEQUENCE [LARGE SCALE GENOMIC DNA]</scope>
    <source>
        <strain evidence="1 2">MUT 4182</strain>
    </source>
</reference>
<protein>
    <submittedName>
        <fullName evidence="1">Uncharacterized protein</fullName>
    </submittedName>
</protein>
<feature type="non-terminal residue" evidence="1">
    <location>
        <position position="57"/>
    </location>
</feature>
<dbReference type="AlphaFoldDB" id="A0A0C3M1B0"/>
<name>A0A0C3M1B0_9AGAM</name>
<evidence type="ECO:0000313" key="1">
    <source>
        <dbReference type="EMBL" id="KIO27482.1"/>
    </source>
</evidence>
<dbReference type="EMBL" id="KN823008">
    <property type="protein sequence ID" value="KIO27482.1"/>
    <property type="molecule type" value="Genomic_DNA"/>
</dbReference>
<dbReference type="HOGENOM" id="CLU_3002315_0_0_1"/>
<accession>A0A0C3M1B0</accession>
<organism evidence="1 2">
    <name type="scientific">Tulasnella calospora MUT 4182</name>
    <dbReference type="NCBI Taxonomy" id="1051891"/>
    <lineage>
        <taxon>Eukaryota</taxon>
        <taxon>Fungi</taxon>
        <taxon>Dikarya</taxon>
        <taxon>Basidiomycota</taxon>
        <taxon>Agaricomycotina</taxon>
        <taxon>Agaricomycetes</taxon>
        <taxon>Cantharellales</taxon>
        <taxon>Tulasnellaceae</taxon>
        <taxon>Tulasnella</taxon>
    </lineage>
</organism>
<dbReference type="Proteomes" id="UP000054248">
    <property type="component" value="Unassembled WGS sequence"/>
</dbReference>